<protein>
    <submittedName>
        <fullName evidence="3">Uncharacterized protein</fullName>
    </submittedName>
</protein>
<feature type="compositionally biased region" description="Basic residues" evidence="1">
    <location>
        <begin position="1"/>
        <end position="10"/>
    </location>
</feature>
<name>A0A179HSJ2_PURLI</name>
<dbReference type="EMBL" id="LSBI01000002">
    <property type="protein sequence ID" value="OAQ93004.1"/>
    <property type="molecule type" value="Genomic_DNA"/>
</dbReference>
<feature type="region of interest" description="Disordered" evidence="1">
    <location>
        <begin position="110"/>
        <end position="130"/>
    </location>
</feature>
<dbReference type="Proteomes" id="UP000078240">
    <property type="component" value="Unassembled WGS sequence"/>
</dbReference>
<evidence type="ECO:0000256" key="1">
    <source>
        <dbReference type="SAM" id="MobiDB-lite"/>
    </source>
</evidence>
<gene>
    <name evidence="2" type="ORF">VFPBJ_07360</name>
    <name evidence="3" type="ORF">VFPFJ_02165</name>
</gene>
<reference evidence="3 4" key="1">
    <citation type="submission" date="2016-02" db="EMBL/GenBank/DDBJ databases">
        <title>Biosynthesis of antibiotic leucinostatins and their inhibition on Phytophthora in bio-control Purpureocillium lilacinum.</title>
        <authorList>
            <person name="Wang G."/>
            <person name="Liu Z."/>
            <person name="Lin R."/>
            <person name="Li E."/>
            <person name="Mao Z."/>
            <person name="Ling J."/>
            <person name="Yin W."/>
            <person name="Xie B."/>
        </authorList>
    </citation>
    <scope>NUCLEOTIDE SEQUENCE [LARGE SCALE GENOMIC DNA]</scope>
    <source>
        <strain evidence="2">PLBJ-1</strain>
        <strain evidence="3">PLFJ-1</strain>
    </source>
</reference>
<sequence length="280" mass="29800">MLQASPRRKNNVSAASRSGRLGRCPTDYHPRDPGVGRGSGATPCLMLTSLSCAQCYAQALTISTSREQSMSSSTGKLTSGCLVGARPHRPSGGSSQVAGMQVKLHTAVSRQQHLHHRQTDRPKRGFPGLSRRTINTMQMPRLRSLSLCSPESGTGIISESSAWWSSRRILIQIRVCTLARKLDCIASLVQSSLQAHVHSFLISTTLILSLPYSTSANMRGTLLFALLAATTAALPTSQANMPGSIANVGANKAPSRSGAAPRKKPAGISWALTFGKKRAV</sequence>
<proteinExistence type="predicted"/>
<evidence type="ECO:0000313" key="3">
    <source>
        <dbReference type="EMBL" id="OAQ93004.1"/>
    </source>
</evidence>
<dbReference type="Proteomes" id="UP000078340">
    <property type="component" value="Unassembled WGS sequence"/>
</dbReference>
<evidence type="ECO:0000313" key="2">
    <source>
        <dbReference type="EMBL" id="OAQ79239.1"/>
    </source>
</evidence>
<feature type="region of interest" description="Disordered" evidence="1">
    <location>
        <begin position="1"/>
        <end position="38"/>
    </location>
</feature>
<dbReference type="AlphaFoldDB" id="A0A179HSJ2"/>
<dbReference type="EMBL" id="LSBH01000005">
    <property type="protein sequence ID" value="OAQ79239.1"/>
    <property type="molecule type" value="Genomic_DNA"/>
</dbReference>
<evidence type="ECO:0000313" key="4">
    <source>
        <dbReference type="Proteomes" id="UP000078340"/>
    </source>
</evidence>
<comment type="caution">
    <text evidence="3">The sequence shown here is derived from an EMBL/GenBank/DDBJ whole genome shotgun (WGS) entry which is preliminary data.</text>
</comment>
<organism evidence="3 4">
    <name type="scientific">Purpureocillium lilacinum</name>
    <name type="common">Paecilomyces lilacinus</name>
    <dbReference type="NCBI Taxonomy" id="33203"/>
    <lineage>
        <taxon>Eukaryota</taxon>
        <taxon>Fungi</taxon>
        <taxon>Dikarya</taxon>
        <taxon>Ascomycota</taxon>
        <taxon>Pezizomycotina</taxon>
        <taxon>Sordariomycetes</taxon>
        <taxon>Hypocreomycetidae</taxon>
        <taxon>Hypocreales</taxon>
        <taxon>Ophiocordycipitaceae</taxon>
        <taxon>Purpureocillium</taxon>
    </lineage>
</organism>
<accession>A0A179HSJ2</accession>